<sequence>FPRYRLEGHHDLTAGRRHRLPLFRREGLAARRYHRVTGDAGAEPRETERPAVTRVVAWTAEGDLPGGNLDLYRHEERGSTWLGSGRLPPTPEGEPVAVALGPSFAVTARRELQARRALEGAEGFIAQWAIRLRNGAERATTVTLRERFPGRWRLLAASDSPAERNARRAEWRLRLEAGGTRTLTYRARVETP</sequence>
<keyword evidence="2" id="KW-1185">Reference proteome</keyword>
<feature type="non-terminal residue" evidence="1">
    <location>
        <position position="1"/>
    </location>
</feature>
<dbReference type="PANTHER" id="PTHR38075:SF1">
    <property type="entry name" value="DUF4139 DOMAIN-CONTAINING PROTEIN"/>
    <property type="match status" value="1"/>
</dbReference>
<proteinExistence type="predicted"/>
<reference evidence="1 2" key="1">
    <citation type="journal article" date="2020" name="Microorganisms">
        <title>Osmotic Adaptation and Compatible Solute Biosynthesis of Phototrophic Bacteria as Revealed from Genome Analyses.</title>
        <authorList>
            <person name="Imhoff J.F."/>
            <person name="Rahn T."/>
            <person name="Kunzel S."/>
            <person name="Keller A."/>
            <person name="Neulinger S.C."/>
        </authorList>
    </citation>
    <scope>NUCLEOTIDE SEQUENCE [LARGE SCALE GENOMIC DNA]</scope>
    <source>
        <strain evidence="1 2">DSM 15116</strain>
    </source>
</reference>
<name>A0ABS1E8K3_9GAMM</name>
<comment type="caution">
    <text evidence="1">The sequence shown here is derived from an EMBL/GenBank/DDBJ whole genome shotgun (WGS) entry which is preliminary data.</text>
</comment>
<dbReference type="EMBL" id="NRSH01000161">
    <property type="protein sequence ID" value="MBK1727487.1"/>
    <property type="molecule type" value="Genomic_DNA"/>
</dbReference>
<organism evidence="1 2">
    <name type="scientific">Halorhodospira neutriphila</name>
    <dbReference type="NCBI Taxonomy" id="168379"/>
    <lineage>
        <taxon>Bacteria</taxon>
        <taxon>Pseudomonadati</taxon>
        <taxon>Pseudomonadota</taxon>
        <taxon>Gammaproteobacteria</taxon>
        <taxon>Chromatiales</taxon>
        <taxon>Ectothiorhodospiraceae</taxon>
        <taxon>Halorhodospira</taxon>
    </lineage>
</organism>
<protein>
    <recommendedName>
        <fullName evidence="3">DUF4139 domain-containing protein</fullName>
    </recommendedName>
</protein>
<accession>A0ABS1E8K3</accession>
<evidence type="ECO:0000313" key="2">
    <source>
        <dbReference type="Proteomes" id="UP000738126"/>
    </source>
</evidence>
<evidence type="ECO:0000313" key="1">
    <source>
        <dbReference type="EMBL" id="MBK1727487.1"/>
    </source>
</evidence>
<evidence type="ECO:0008006" key="3">
    <source>
        <dbReference type="Google" id="ProtNLM"/>
    </source>
</evidence>
<dbReference type="Proteomes" id="UP000738126">
    <property type="component" value="Unassembled WGS sequence"/>
</dbReference>
<gene>
    <name evidence="1" type="ORF">CKO13_10780</name>
</gene>
<dbReference type="PANTHER" id="PTHR38075">
    <property type="entry name" value="DUF4139 DOMAIN-CONTAINING PROTEIN"/>
    <property type="match status" value="1"/>
</dbReference>